<gene>
    <name evidence="1" type="ORF">DL762_003232</name>
</gene>
<evidence type="ECO:0000313" key="1">
    <source>
        <dbReference type="EMBL" id="RYO89436.1"/>
    </source>
</evidence>
<protein>
    <submittedName>
        <fullName evidence="1">Uncharacterized protein</fullName>
    </submittedName>
</protein>
<proteinExistence type="predicted"/>
<accession>A0ABY0HCG0</accession>
<evidence type="ECO:0000313" key="2">
    <source>
        <dbReference type="Proteomes" id="UP000294003"/>
    </source>
</evidence>
<organism evidence="1 2">
    <name type="scientific">Monosporascus cannonballus</name>
    <dbReference type="NCBI Taxonomy" id="155416"/>
    <lineage>
        <taxon>Eukaryota</taxon>
        <taxon>Fungi</taxon>
        <taxon>Dikarya</taxon>
        <taxon>Ascomycota</taxon>
        <taxon>Pezizomycotina</taxon>
        <taxon>Sordariomycetes</taxon>
        <taxon>Xylariomycetidae</taxon>
        <taxon>Xylariales</taxon>
        <taxon>Xylariales incertae sedis</taxon>
        <taxon>Monosporascus</taxon>
    </lineage>
</organism>
<sequence>MMPCYSCLQCSTTFASQPTKIPTRAICMSLSPRPELNSYSTRLSSLYTGTLPARVLMMQLSQDFNQPGSVLPNGRRTPLSRIFSGKPSPWNWRWKNARSDISISSSNLATAWWRCCVKHLSGSCVAPSSGAPKEMAEEQTAKDLAKQAFSVYKEPGCEVGCLDVQPFEAANNCAEMTRIYDRLRERNDLNRPQPLGKMPVRMSQPTDDDFAGMFKWRRNQQASLRYLAAEAGDAISFHRWNMRKYAGDTVVGASVQAAETVPRESLLHSVTLATLVLFNSKAYPTLGNYFSAALNAMLHLSLVTIEHWKGWLDDWTIYRWDGRHLRYDEIERFIDGAYFLPLLAGRVEREPKNGIFTHDAEFAETIFNHLGIAFDLYSTMPPYTASAIVPRLSRALGVTAPTSLLWSNEGVFGLVADNVNIASPFELNYNLVTLAENWSFRETRKLALELSPILSDIEEPVAEQCGTFFWKLVQEFKGTVLSYRYSRLVPGPLLESIKACTEAWSLYQEEKAIMDKGPQKGRHNARLTSLVKETIKAAKDVIMGLRGLYYWTKVIHVNCFPDDILIFSPSLCLNRILLHAIPYANEDGHPIIHYHPIVYSPSSAVLKECISKALGMDTSSQSPTKLFDCYNDDGKSGIGAMEDLADILRQRGALTTARP</sequence>
<dbReference type="Proteomes" id="UP000294003">
    <property type="component" value="Unassembled WGS sequence"/>
</dbReference>
<keyword evidence="2" id="KW-1185">Reference proteome</keyword>
<reference evidence="1 2" key="1">
    <citation type="submission" date="2018-06" db="EMBL/GenBank/DDBJ databases">
        <title>Complete Genomes of Monosporascus.</title>
        <authorList>
            <person name="Robinson A.J."/>
            <person name="Natvig D.O."/>
        </authorList>
    </citation>
    <scope>NUCLEOTIDE SEQUENCE [LARGE SCALE GENOMIC DNA]</scope>
    <source>
        <strain evidence="1 2">CBS 609.92</strain>
    </source>
</reference>
<name>A0ABY0HCG0_9PEZI</name>
<comment type="caution">
    <text evidence="1">The sequence shown here is derived from an EMBL/GenBank/DDBJ whole genome shotgun (WGS) entry which is preliminary data.</text>
</comment>
<dbReference type="EMBL" id="QJNS01000073">
    <property type="protein sequence ID" value="RYO89436.1"/>
    <property type="molecule type" value="Genomic_DNA"/>
</dbReference>